<name>A0ABQ4G6X5_9ACTN</name>
<organism evidence="6 7">
    <name type="scientific">Microbispora corallina</name>
    <dbReference type="NCBI Taxonomy" id="83302"/>
    <lineage>
        <taxon>Bacteria</taxon>
        <taxon>Bacillati</taxon>
        <taxon>Actinomycetota</taxon>
        <taxon>Actinomycetes</taxon>
        <taxon>Streptosporangiales</taxon>
        <taxon>Streptosporangiaceae</taxon>
        <taxon>Microbispora</taxon>
    </lineage>
</organism>
<accession>A0ABQ4G6X5</accession>
<dbReference type="PANTHER" id="PTHR13184:SF5">
    <property type="entry name" value="METHYLTRANSFERASE-LIKE PROTEIN 17, MITOCHONDRIAL"/>
    <property type="match status" value="1"/>
</dbReference>
<dbReference type="PANTHER" id="PTHR13184">
    <property type="entry name" value="37S RIBOSOMAL PROTEIN S22"/>
    <property type="match status" value="1"/>
</dbReference>
<reference evidence="6 7" key="1">
    <citation type="submission" date="2021-01" db="EMBL/GenBank/DDBJ databases">
        <title>Whole genome shotgun sequence of Microbispora corallina NBRC 16416.</title>
        <authorList>
            <person name="Komaki H."/>
            <person name="Tamura T."/>
        </authorList>
    </citation>
    <scope>NUCLEOTIDE SEQUENCE [LARGE SCALE GENOMIC DNA]</scope>
    <source>
        <strain evidence="6 7">NBRC 16416</strain>
    </source>
</reference>
<keyword evidence="7" id="KW-1185">Reference proteome</keyword>
<dbReference type="Proteomes" id="UP000603904">
    <property type="component" value="Unassembled WGS sequence"/>
</dbReference>
<evidence type="ECO:0000313" key="7">
    <source>
        <dbReference type="Proteomes" id="UP000603904"/>
    </source>
</evidence>
<evidence type="ECO:0000256" key="5">
    <source>
        <dbReference type="SAM" id="MobiDB-lite"/>
    </source>
</evidence>
<dbReference type="EMBL" id="BOOC01000033">
    <property type="protein sequence ID" value="GIH42842.1"/>
    <property type="molecule type" value="Genomic_DNA"/>
</dbReference>
<dbReference type="InterPro" id="IPR052571">
    <property type="entry name" value="Mt_RNA_Methyltransferase"/>
</dbReference>
<dbReference type="InterPro" id="IPR029063">
    <property type="entry name" value="SAM-dependent_MTases_sf"/>
</dbReference>
<evidence type="ECO:0000256" key="1">
    <source>
        <dbReference type="ARBA" id="ARBA00022723"/>
    </source>
</evidence>
<keyword evidence="3" id="KW-0408">Iron</keyword>
<feature type="compositionally biased region" description="Polar residues" evidence="5">
    <location>
        <begin position="153"/>
        <end position="167"/>
    </location>
</feature>
<evidence type="ECO:0000313" key="6">
    <source>
        <dbReference type="EMBL" id="GIH42842.1"/>
    </source>
</evidence>
<dbReference type="SUPFAM" id="SSF53335">
    <property type="entry name" value="S-adenosyl-L-methionine-dependent methyltransferases"/>
    <property type="match status" value="1"/>
</dbReference>
<evidence type="ECO:0000256" key="2">
    <source>
        <dbReference type="ARBA" id="ARBA00022946"/>
    </source>
</evidence>
<keyword evidence="1" id="KW-0479">Metal-binding</keyword>
<sequence>MIPLPGDLNDALDSLLAGFSQRELTRAVERLVGRYRGGVAGPVMRSPVDVAAYAAYRMPATYAAASAAMRQAALAAPGFLPRTLADAGGGTGAAAWAATGIWPGIEAIEITERDPAVIAAGRRLAAGAGSAALRGASWHRADLASASGHTEIASGTRQSGVASTSRHTGIASASRRSDIASASRRAEVAASGPRPAAGACAAAPAADLVTMAYVLGELPPDARDRAIRRFAAGAGTVVVVEPGTPAGHARITAARDTLLALGMTTLAPCPHDAACPIVPGRDWCHFSVRLPRTPLHRRIKRASLGFEDEKFSYVVASRERRIPVGDRIVRHPAKRDGMVRLRLCVGDGDLRDEIVSRRDRNAYRAARDAAWGDPWP</sequence>
<dbReference type="InterPro" id="IPR015324">
    <property type="entry name" value="Ribosomal_Rsm22-like"/>
</dbReference>
<keyword evidence="6" id="KW-0808">Transferase</keyword>
<comment type="caution">
    <text evidence="6">The sequence shown here is derived from an EMBL/GenBank/DDBJ whole genome shotgun (WGS) entry which is preliminary data.</text>
</comment>
<keyword evidence="4" id="KW-0411">Iron-sulfur</keyword>
<dbReference type="Gene3D" id="3.40.50.150">
    <property type="entry name" value="Vaccinia Virus protein VP39"/>
    <property type="match status" value="1"/>
</dbReference>
<proteinExistence type="predicted"/>
<gene>
    <name evidence="6" type="ORF">Mco01_58420</name>
</gene>
<keyword evidence="2" id="KW-0809">Transit peptide</keyword>
<feature type="region of interest" description="Disordered" evidence="5">
    <location>
        <begin position="149"/>
        <end position="178"/>
    </location>
</feature>
<dbReference type="RefSeq" id="WP_204060018.1">
    <property type="nucleotide sequence ID" value="NZ_BAAAGP010000022.1"/>
</dbReference>
<dbReference type="GO" id="GO:0008168">
    <property type="term" value="F:methyltransferase activity"/>
    <property type="evidence" value="ECO:0007669"/>
    <property type="project" value="UniProtKB-KW"/>
</dbReference>
<keyword evidence="6" id="KW-0489">Methyltransferase</keyword>
<dbReference type="GO" id="GO:0032259">
    <property type="term" value="P:methylation"/>
    <property type="evidence" value="ECO:0007669"/>
    <property type="project" value="UniProtKB-KW"/>
</dbReference>
<protein>
    <submittedName>
        <fullName evidence="6">rRNA methyltransferase</fullName>
    </submittedName>
</protein>
<evidence type="ECO:0000256" key="3">
    <source>
        <dbReference type="ARBA" id="ARBA00023004"/>
    </source>
</evidence>
<dbReference type="Pfam" id="PF09243">
    <property type="entry name" value="Rsm22"/>
    <property type="match status" value="2"/>
</dbReference>
<evidence type="ECO:0000256" key="4">
    <source>
        <dbReference type="ARBA" id="ARBA00023014"/>
    </source>
</evidence>